<organism evidence="1">
    <name type="scientific">hydrocarbon metagenome</name>
    <dbReference type="NCBI Taxonomy" id="938273"/>
    <lineage>
        <taxon>unclassified sequences</taxon>
        <taxon>metagenomes</taxon>
        <taxon>ecological metagenomes</taxon>
    </lineage>
</organism>
<proteinExistence type="predicted"/>
<dbReference type="EMBL" id="LNQE01000978">
    <property type="protein sequence ID" value="KUG22206.1"/>
    <property type="molecule type" value="Genomic_DNA"/>
</dbReference>
<sequence>MVSKKRFANDASFKQEIGIPGQGLIRRNREYTRFNTDLFPVMISP</sequence>
<comment type="caution">
    <text evidence="1">The sequence shown here is derived from an EMBL/GenBank/DDBJ whole genome shotgun (WGS) entry which is preliminary data.</text>
</comment>
<name>A0A0W8FNL9_9ZZZZ</name>
<dbReference type="AlphaFoldDB" id="A0A0W8FNL9"/>
<evidence type="ECO:0000313" key="1">
    <source>
        <dbReference type="EMBL" id="KUG22206.1"/>
    </source>
</evidence>
<gene>
    <name evidence="1" type="ORF">ASZ90_008009</name>
</gene>
<accession>A0A0W8FNL9</accession>
<protein>
    <submittedName>
        <fullName evidence="1">Uncharacterized protein</fullName>
    </submittedName>
</protein>
<reference evidence="1" key="1">
    <citation type="journal article" date="2015" name="Proc. Natl. Acad. Sci. U.S.A.">
        <title>Networks of energetic and metabolic interactions define dynamics in microbial communities.</title>
        <authorList>
            <person name="Embree M."/>
            <person name="Liu J.K."/>
            <person name="Al-Bassam M.M."/>
            <person name="Zengler K."/>
        </authorList>
    </citation>
    <scope>NUCLEOTIDE SEQUENCE</scope>
</reference>